<dbReference type="InterPro" id="IPR007737">
    <property type="entry name" value="Mga_HTH"/>
</dbReference>
<dbReference type="Gene3D" id="1.10.10.10">
    <property type="entry name" value="Winged helix-like DNA-binding domain superfamily/Winged helix DNA-binding domain"/>
    <property type="match status" value="1"/>
</dbReference>
<dbReference type="STRING" id="1123309.GCA_000377005_01463"/>
<dbReference type="EMBL" id="RQZA01000001">
    <property type="protein sequence ID" value="RRD32398.1"/>
    <property type="molecule type" value="Genomic_DNA"/>
</dbReference>
<dbReference type="InterPro" id="IPR050661">
    <property type="entry name" value="BglG_antiterminators"/>
</dbReference>
<sequence>MHIIDLFEKRERAIYQLFLLLRSKEKEITIRDASQCLELSRSTLLRYIETFTEEAVANGLGFTFQISNEDIQMEREAGLSLQDFIAYLCRSSIKYQILLYLFEKNEFSIPKLSQELLISEATLNRQLASLNKMLQSFEISIRSGRLKGSELQIRYFYYQLFWQTSSNVHWQADRIFRQQKKYVPIFERFYQSPFNPRQSNQMALWLMIVYKRMRLKDLDFQDGYRLIAPYKQHKFYLHLRNLFLTLSQQFSASFQEGDTMSVFAFLFSQGILEAHQLEQLLGFGGPIMEATTWGFKQIKIFLQTDLPVEEGALYHLNQVFSHLYFFTSHIENDLKTLNEYDHRLQEVAQTILTRINKEIYGRKKDTYLLHHIVSLLELFTYVMQVEPTIVQIGFSSSYPSVISYPILQTLQEELEANRSITIEYFDETKTYDLIISYDYPLESENIFYLYGSPSPQDLQQLKKMISVLHKEKLEQSTRLIEKSYFLIDRR</sequence>
<gene>
    <name evidence="4" type="ORF">EII38_01285</name>
</gene>
<protein>
    <submittedName>
        <fullName evidence="4">DNA-binding protein</fullName>
    </submittedName>
</protein>
<keyword evidence="2" id="KW-0804">Transcription</keyword>
<keyword evidence="5" id="KW-1185">Reference proteome</keyword>
<evidence type="ECO:0000313" key="5">
    <source>
        <dbReference type="Proteomes" id="UP000281771"/>
    </source>
</evidence>
<evidence type="ECO:0000259" key="3">
    <source>
        <dbReference type="Pfam" id="PF05043"/>
    </source>
</evidence>
<accession>A0A3P1VF75</accession>
<dbReference type="AlphaFoldDB" id="A0A3P1VF75"/>
<evidence type="ECO:0000256" key="2">
    <source>
        <dbReference type="ARBA" id="ARBA00023163"/>
    </source>
</evidence>
<feature type="domain" description="Mga helix-turn-helix" evidence="3">
    <location>
        <begin position="79"/>
        <end position="161"/>
    </location>
</feature>
<dbReference type="InterPro" id="IPR036388">
    <property type="entry name" value="WH-like_DNA-bd_sf"/>
</dbReference>
<dbReference type="PANTHER" id="PTHR30185">
    <property type="entry name" value="CRYPTIC BETA-GLUCOSIDE BGL OPERON ANTITERMINATOR"/>
    <property type="match status" value="1"/>
</dbReference>
<reference evidence="4 5" key="1">
    <citation type="submission" date="2018-11" db="EMBL/GenBank/DDBJ databases">
        <title>Genomes From Bacteria Associated with the Canine Oral Cavity: a Test Case for Automated Genome-Based Taxonomic Assignment.</title>
        <authorList>
            <person name="Coil D.A."/>
            <person name="Jospin G."/>
            <person name="Darling A.E."/>
            <person name="Wallis C."/>
            <person name="Davis I.J."/>
            <person name="Harris S."/>
            <person name="Eisen J.A."/>
            <person name="Holcombe L.J."/>
            <person name="O'Flynn C."/>
        </authorList>
    </citation>
    <scope>NUCLEOTIDE SEQUENCE [LARGE SCALE GENOMIC DNA]</scope>
    <source>
        <strain evidence="4 5">OH4621_COT-116</strain>
    </source>
</reference>
<dbReference type="PANTHER" id="PTHR30185:SF18">
    <property type="entry name" value="TRANSCRIPTIONAL REGULATOR MTLR"/>
    <property type="match status" value="1"/>
</dbReference>
<dbReference type="RefSeq" id="WP_124775407.1">
    <property type="nucleotide sequence ID" value="NZ_RQZA01000001.1"/>
</dbReference>
<comment type="caution">
    <text evidence="4">The sequence shown here is derived from an EMBL/GenBank/DDBJ whole genome shotgun (WGS) entry which is preliminary data.</text>
</comment>
<keyword evidence="4" id="KW-0238">DNA-binding</keyword>
<proteinExistence type="predicted"/>
<keyword evidence="1" id="KW-0805">Transcription regulation</keyword>
<organism evidence="4 5">
    <name type="scientific">Streptococcus minor</name>
    <dbReference type="NCBI Taxonomy" id="229549"/>
    <lineage>
        <taxon>Bacteria</taxon>
        <taxon>Bacillati</taxon>
        <taxon>Bacillota</taxon>
        <taxon>Bacilli</taxon>
        <taxon>Lactobacillales</taxon>
        <taxon>Streptococcaceae</taxon>
        <taxon>Streptococcus</taxon>
    </lineage>
</organism>
<dbReference type="GO" id="GO:0003677">
    <property type="term" value="F:DNA binding"/>
    <property type="evidence" value="ECO:0007669"/>
    <property type="project" value="UniProtKB-KW"/>
</dbReference>
<dbReference type="Pfam" id="PF05043">
    <property type="entry name" value="Mga"/>
    <property type="match status" value="1"/>
</dbReference>
<evidence type="ECO:0000256" key="1">
    <source>
        <dbReference type="ARBA" id="ARBA00023015"/>
    </source>
</evidence>
<evidence type="ECO:0000313" key="4">
    <source>
        <dbReference type="EMBL" id="RRD32398.1"/>
    </source>
</evidence>
<dbReference type="Proteomes" id="UP000281771">
    <property type="component" value="Unassembled WGS sequence"/>
</dbReference>
<name>A0A3P1VF75_9STRE</name>